<reference evidence="2 3" key="1">
    <citation type="submission" date="2024-01" db="EMBL/GenBank/DDBJ databases">
        <title>The genomes of 5 underutilized Papilionoideae crops provide insights into root nodulation and disease resistanc.</title>
        <authorList>
            <person name="Yuan L."/>
        </authorList>
    </citation>
    <scope>NUCLEOTIDE SEQUENCE [LARGE SCALE GENOMIC DNA]</scope>
    <source>
        <strain evidence="2">ZHUSHIDOU_FW_LH</strain>
        <tissue evidence="2">Leaf</tissue>
    </source>
</reference>
<name>A0AAN9IKJ8_CROPI</name>
<feature type="compositionally biased region" description="Basic and acidic residues" evidence="1">
    <location>
        <begin position="67"/>
        <end position="82"/>
    </location>
</feature>
<evidence type="ECO:0000313" key="2">
    <source>
        <dbReference type="EMBL" id="KAK7281410.1"/>
    </source>
</evidence>
<evidence type="ECO:0000256" key="1">
    <source>
        <dbReference type="SAM" id="MobiDB-lite"/>
    </source>
</evidence>
<feature type="region of interest" description="Disordered" evidence="1">
    <location>
        <begin position="49"/>
        <end position="82"/>
    </location>
</feature>
<comment type="caution">
    <text evidence="2">The sequence shown here is derived from an EMBL/GenBank/DDBJ whole genome shotgun (WGS) entry which is preliminary data.</text>
</comment>
<organism evidence="2 3">
    <name type="scientific">Crotalaria pallida</name>
    <name type="common">Smooth rattlebox</name>
    <name type="synonym">Crotalaria striata</name>
    <dbReference type="NCBI Taxonomy" id="3830"/>
    <lineage>
        <taxon>Eukaryota</taxon>
        <taxon>Viridiplantae</taxon>
        <taxon>Streptophyta</taxon>
        <taxon>Embryophyta</taxon>
        <taxon>Tracheophyta</taxon>
        <taxon>Spermatophyta</taxon>
        <taxon>Magnoliopsida</taxon>
        <taxon>eudicotyledons</taxon>
        <taxon>Gunneridae</taxon>
        <taxon>Pentapetalae</taxon>
        <taxon>rosids</taxon>
        <taxon>fabids</taxon>
        <taxon>Fabales</taxon>
        <taxon>Fabaceae</taxon>
        <taxon>Papilionoideae</taxon>
        <taxon>50 kb inversion clade</taxon>
        <taxon>genistoids sensu lato</taxon>
        <taxon>core genistoids</taxon>
        <taxon>Crotalarieae</taxon>
        <taxon>Crotalaria</taxon>
    </lineage>
</organism>
<dbReference type="EMBL" id="JAYWIO010000002">
    <property type="protein sequence ID" value="KAK7281410.1"/>
    <property type="molecule type" value="Genomic_DNA"/>
</dbReference>
<gene>
    <name evidence="2" type="ORF">RIF29_09380</name>
</gene>
<dbReference type="AlphaFoldDB" id="A0AAN9IKJ8"/>
<sequence>MPSTRENEEDSVVYVGELVPDLVSVVMHGDNVVLVAWALFLLLEGEDDAPGSAGGADHGELLIGVDGGEKERNGREKRESAL</sequence>
<keyword evidence="3" id="KW-1185">Reference proteome</keyword>
<evidence type="ECO:0000313" key="3">
    <source>
        <dbReference type="Proteomes" id="UP001372338"/>
    </source>
</evidence>
<protein>
    <submittedName>
        <fullName evidence="2">Uncharacterized protein</fullName>
    </submittedName>
</protein>
<proteinExistence type="predicted"/>
<accession>A0AAN9IKJ8</accession>
<dbReference type="Proteomes" id="UP001372338">
    <property type="component" value="Unassembled WGS sequence"/>
</dbReference>